<dbReference type="GO" id="GO:0016757">
    <property type="term" value="F:glycosyltransferase activity"/>
    <property type="evidence" value="ECO:0007669"/>
    <property type="project" value="UniProtKB-KW"/>
</dbReference>
<evidence type="ECO:0000313" key="7">
    <source>
        <dbReference type="Proteomes" id="UP000480929"/>
    </source>
</evidence>
<organism evidence="4 6">
    <name type="scientific">Holdemania massiliensis</name>
    <dbReference type="NCBI Taxonomy" id="1468449"/>
    <lineage>
        <taxon>Bacteria</taxon>
        <taxon>Bacillati</taxon>
        <taxon>Bacillota</taxon>
        <taxon>Erysipelotrichia</taxon>
        <taxon>Erysipelotrichales</taxon>
        <taxon>Erysipelotrichaceae</taxon>
        <taxon>Holdemania</taxon>
    </lineage>
</organism>
<evidence type="ECO:0000256" key="3">
    <source>
        <dbReference type="ARBA" id="ARBA00022723"/>
    </source>
</evidence>
<evidence type="ECO:0000256" key="1">
    <source>
        <dbReference type="ARBA" id="ARBA00022676"/>
    </source>
</evidence>
<dbReference type="SUPFAM" id="SSF53448">
    <property type="entry name" value="Nucleotide-diphospho-sugar transferases"/>
    <property type="match status" value="1"/>
</dbReference>
<dbReference type="RefSeq" id="WP_338324536.1">
    <property type="nucleotide sequence ID" value="NZ_WKPK01000012.1"/>
</dbReference>
<keyword evidence="7" id="KW-1185">Reference proteome</keyword>
<keyword evidence="3" id="KW-0479">Metal-binding</keyword>
<accession>A0A6N7S744</accession>
<gene>
    <name evidence="5" type="ORF">GKD88_08355</name>
    <name evidence="4" type="ORF">GKE08_08950</name>
</gene>
<dbReference type="CDD" id="cd04194">
    <property type="entry name" value="GT8_A4GalT_like"/>
    <property type="match status" value="1"/>
</dbReference>
<evidence type="ECO:0000256" key="2">
    <source>
        <dbReference type="ARBA" id="ARBA00022679"/>
    </source>
</evidence>
<dbReference type="AlphaFoldDB" id="A0A6N7S744"/>
<comment type="caution">
    <text evidence="4">The sequence shown here is derived from an EMBL/GenBank/DDBJ whole genome shotgun (WGS) entry which is preliminary data.</text>
</comment>
<keyword evidence="1" id="KW-0328">Glycosyltransferase</keyword>
<dbReference type="InterPro" id="IPR050748">
    <property type="entry name" value="Glycosyltrans_8_dom-fam"/>
</dbReference>
<dbReference type="InterPro" id="IPR002495">
    <property type="entry name" value="Glyco_trans_8"/>
</dbReference>
<dbReference type="Gene3D" id="3.90.550.10">
    <property type="entry name" value="Spore Coat Polysaccharide Biosynthesis Protein SpsA, Chain A"/>
    <property type="match status" value="1"/>
</dbReference>
<dbReference type="EMBL" id="WKPJ01000011">
    <property type="protein sequence ID" value="MSA89455.1"/>
    <property type="molecule type" value="Genomic_DNA"/>
</dbReference>
<keyword evidence="2" id="KW-0808">Transferase</keyword>
<reference evidence="6 7" key="1">
    <citation type="journal article" date="2019" name="Nat. Med.">
        <title>A library of human gut bacterial isolates paired with longitudinal multiomics data enables mechanistic microbiome research.</title>
        <authorList>
            <person name="Poyet M."/>
            <person name="Groussin M."/>
            <person name="Gibbons S.M."/>
            <person name="Avila-Pacheco J."/>
            <person name="Jiang X."/>
            <person name="Kearney S.M."/>
            <person name="Perrotta A.R."/>
            <person name="Berdy B."/>
            <person name="Zhao S."/>
            <person name="Lieberman T.D."/>
            <person name="Swanson P.K."/>
            <person name="Smith M."/>
            <person name="Roesemann S."/>
            <person name="Alexander J.E."/>
            <person name="Rich S.A."/>
            <person name="Livny J."/>
            <person name="Vlamakis H."/>
            <person name="Clish C."/>
            <person name="Bullock K."/>
            <person name="Deik A."/>
            <person name="Scott J."/>
            <person name="Pierce K.A."/>
            <person name="Xavier R.J."/>
            <person name="Alm E.J."/>
        </authorList>
    </citation>
    <scope>NUCLEOTIDE SEQUENCE [LARGE SCALE GENOMIC DNA]</scope>
    <source>
        <strain evidence="4 6">BIOML-A4</strain>
        <strain evidence="5 7">BIOML-A5</strain>
    </source>
</reference>
<dbReference type="PANTHER" id="PTHR13778:SF47">
    <property type="entry name" value="LIPOPOLYSACCHARIDE 1,3-GALACTOSYLTRANSFERASE"/>
    <property type="match status" value="1"/>
</dbReference>
<sequence length="348" mass="41225">MIIVGGFYYEFFFLSDDKFAEIFAVALETLYEQHNHVKRLRVFLIENNVSIESKKKLNIIAEKFERRIEYIPMPNIRKMIGTDLYIPNTLNMVDFARLFACDILPSDVEKAVQLDCDIVVRHPLDDLWNFDLKDNYCAMINEGHNSKMRTVLNIPADGMYFNSGVVPMNLKKMREDKIGEKCVNYIKNMHGYVPINAQGVMNAVMDGRIGLLSPKFNVYSLMYAFTYNEYLKLRRPNYYYSREEYENALADPIIVHYMTCFYLDERPWMKECKHPMTKDFLSARSKTPWVNDTLWDNMPNFSRKIYCDFCHMIPKPLAIWISSLIYEYYLPARHIWMKKKFARSDSNT</sequence>
<dbReference type="GO" id="GO:0046872">
    <property type="term" value="F:metal ion binding"/>
    <property type="evidence" value="ECO:0007669"/>
    <property type="project" value="UniProtKB-KW"/>
</dbReference>
<evidence type="ECO:0000313" key="6">
    <source>
        <dbReference type="Proteomes" id="UP000433575"/>
    </source>
</evidence>
<dbReference type="Pfam" id="PF01501">
    <property type="entry name" value="Glyco_transf_8"/>
    <property type="match status" value="1"/>
</dbReference>
<name>A0A6N7S744_9FIRM</name>
<dbReference type="EMBL" id="WKPI01000012">
    <property type="protein sequence ID" value="MSC33133.1"/>
    <property type="molecule type" value="Genomic_DNA"/>
</dbReference>
<evidence type="ECO:0000313" key="5">
    <source>
        <dbReference type="EMBL" id="MSC33133.1"/>
    </source>
</evidence>
<proteinExistence type="predicted"/>
<evidence type="ECO:0008006" key="8">
    <source>
        <dbReference type="Google" id="ProtNLM"/>
    </source>
</evidence>
<evidence type="ECO:0000313" key="4">
    <source>
        <dbReference type="EMBL" id="MSA89455.1"/>
    </source>
</evidence>
<protein>
    <recommendedName>
        <fullName evidence="8">Glycosyltransferase family 8 protein</fullName>
    </recommendedName>
</protein>
<dbReference type="InterPro" id="IPR029044">
    <property type="entry name" value="Nucleotide-diphossugar_trans"/>
</dbReference>
<dbReference type="Proteomes" id="UP000433575">
    <property type="component" value="Unassembled WGS sequence"/>
</dbReference>
<dbReference type="Proteomes" id="UP000480929">
    <property type="component" value="Unassembled WGS sequence"/>
</dbReference>
<dbReference type="PANTHER" id="PTHR13778">
    <property type="entry name" value="GLYCOSYLTRANSFERASE 8 DOMAIN-CONTAINING PROTEIN"/>
    <property type="match status" value="1"/>
</dbReference>